<evidence type="ECO:0000256" key="2">
    <source>
        <dbReference type="SAM" id="Phobius"/>
    </source>
</evidence>
<organism evidence="3 4">
    <name type="scientific">Streptococcus salivarius</name>
    <dbReference type="NCBI Taxonomy" id="1304"/>
    <lineage>
        <taxon>Bacteria</taxon>
        <taxon>Bacillati</taxon>
        <taxon>Bacillota</taxon>
        <taxon>Bacilli</taxon>
        <taxon>Lactobacillales</taxon>
        <taxon>Streptococcaceae</taxon>
        <taxon>Streptococcus</taxon>
    </lineage>
</organism>
<feature type="region of interest" description="Disordered" evidence="1">
    <location>
        <begin position="58"/>
        <end position="153"/>
    </location>
</feature>
<gene>
    <name evidence="3" type="ORF">FHI56_10175</name>
</gene>
<feature type="transmembrane region" description="Helical" evidence="2">
    <location>
        <begin position="36"/>
        <end position="58"/>
    </location>
</feature>
<evidence type="ECO:0000313" key="3">
    <source>
        <dbReference type="EMBL" id="QEM33228.1"/>
    </source>
</evidence>
<protein>
    <recommendedName>
        <fullName evidence="5">Signal peptide containing protein</fullName>
    </recommendedName>
</protein>
<dbReference type="RefSeq" id="WP_073686703.1">
    <property type="nucleotide sequence ID" value="NZ_CABFMJ010000050.1"/>
</dbReference>
<evidence type="ECO:0000313" key="4">
    <source>
        <dbReference type="Proteomes" id="UP000322622"/>
    </source>
</evidence>
<dbReference type="EMBL" id="CP040804">
    <property type="protein sequence ID" value="QEM33228.1"/>
    <property type="molecule type" value="Genomic_DNA"/>
</dbReference>
<keyword evidence="2" id="KW-0472">Membrane</keyword>
<evidence type="ECO:0008006" key="5">
    <source>
        <dbReference type="Google" id="ProtNLM"/>
    </source>
</evidence>
<reference evidence="3 4" key="1">
    <citation type="submission" date="2019-06" db="EMBL/GenBank/DDBJ databases">
        <title>Complete genome sequence of Streptococcus salivarius LAB813.</title>
        <authorList>
            <person name="Levesque C.M."/>
            <person name="Gong S.-G."/>
            <person name="Dufour D."/>
            <person name="Barbour A."/>
        </authorList>
    </citation>
    <scope>NUCLEOTIDE SEQUENCE [LARGE SCALE GENOMIC DNA]</scope>
    <source>
        <strain evidence="3 4">LAB813</strain>
    </source>
</reference>
<dbReference type="AlphaFoldDB" id="A0AB37CQ53"/>
<feature type="compositionally biased region" description="Polar residues" evidence="1">
    <location>
        <begin position="81"/>
        <end position="112"/>
    </location>
</feature>
<accession>A0AB37CQ53</accession>
<dbReference type="InterPro" id="IPR046686">
    <property type="entry name" value="DUF6556"/>
</dbReference>
<feature type="region of interest" description="Disordered" evidence="1">
    <location>
        <begin position="1"/>
        <end position="22"/>
    </location>
</feature>
<keyword evidence="2" id="KW-0812">Transmembrane</keyword>
<name>A0AB37CQ53_STRSL</name>
<proteinExistence type="predicted"/>
<sequence>MSENYSRRNHSSKEEKKSAPNVTEHVTKGFTAFQKVLTAVGTILSIIVASITIMNFTASKNKDTSDSSANQSTVVIKEGNNKTQESSATSSSYGNATDSETETSSQAGTNTYSSSADTTTGGNTTTSSSVATADTTSGNATTGGATTGDAASN</sequence>
<evidence type="ECO:0000256" key="1">
    <source>
        <dbReference type="SAM" id="MobiDB-lite"/>
    </source>
</evidence>
<feature type="compositionally biased region" description="Low complexity" evidence="1">
    <location>
        <begin position="113"/>
        <end position="153"/>
    </location>
</feature>
<keyword evidence="2" id="KW-1133">Transmembrane helix</keyword>
<dbReference type="Pfam" id="PF20193">
    <property type="entry name" value="DUF6556"/>
    <property type="match status" value="1"/>
</dbReference>
<dbReference type="Proteomes" id="UP000322622">
    <property type="component" value="Chromosome"/>
</dbReference>